<evidence type="ECO:0000256" key="1">
    <source>
        <dbReference type="SAM" id="MobiDB-lite"/>
    </source>
</evidence>
<dbReference type="Proteomes" id="UP000807342">
    <property type="component" value="Unassembled WGS sequence"/>
</dbReference>
<name>A0A9P6BWL2_9AGAR</name>
<evidence type="ECO:0000313" key="3">
    <source>
        <dbReference type="Proteomes" id="UP000807342"/>
    </source>
</evidence>
<keyword evidence="3" id="KW-1185">Reference proteome</keyword>
<reference evidence="2" key="1">
    <citation type="submission" date="2020-11" db="EMBL/GenBank/DDBJ databases">
        <authorList>
            <consortium name="DOE Joint Genome Institute"/>
            <person name="Ahrendt S."/>
            <person name="Riley R."/>
            <person name="Andreopoulos W."/>
            <person name="Labutti K."/>
            <person name="Pangilinan J."/>
            <person name="Ruiz-Duenas F.J."/>
            <person name="Barrasa J.M."/>
            <person name="Sanchez-Garcia M."/>
            <person name="Camarero S."/>
            <person name="Miyauchi S."/>
            <person name="Serrano A."/>
            <person name="Linde D."/>
            <person name="Babiker R."/>
            <person name="Drula E."/>
            <person name="Ayuso-Fernandez I."/>
            <person name="Pacheco R."/>
            <person name="Padilla G."/>
            <person name="Ferreira P."/>
            <person name="Barriuso J."/>
            <person name="Kellner H."/>
            <person name="Castanera R."/>
            <person name="Alfaro M."/>
            <person name="Ramirez L."/>
            <person name="Pisabarro A.G."/>
            <person name="Kuo A."/>
            <person name="Tritt A."/>
            <person name="Lipzen A."/>
            <person name="He G."/>
            <person name="Yan M."/>
            <person name="Ng V."/>
            <person name="Cullen D."/>
            <person name="Martin F."/>
            <person name="Rosso M.-N."/>
            <person name="Henrissat B."/>
            <person name="Hibbett D."/>
            <person name="Martinez A.T."/>
            <person name="Grigoriev I.V."/>
        </authorList>
    </citation>
    <scope>NUCLEOTIDE SEQUENCE</scope>
    <source>
        <strain evidence="2">MF-IS2</strain>
    </source>
</reference>
<feature type="region of interest" description="Disordered" evidence="1">
    <location>
        <begin position="1"/>
        <end position="34"/>
    </location>
</feature>
<evidence type="ECO:0000313" key="2">
    <source>
        <dbReference type="EMBL" id="KAF9442027.1"/>
    </source>
</evidence>
<protein>
    <submittedName>
        <fullName evidence="2">Uncharacterized protein</fullName>
    </submittedName>
</protein>
<proteinExistence type="predicted"/>
<comment type="caution">
    <text evidence="2">The sequence shown here is derived from an EMBL/GenBank/DDBJ whole genome shotgun (WGS) entry which is preliminary data.</text>
</comment>
<accession>A0A9P6BWL2</accession>
<gene>
    <name evidence="2" type="ORF">P691DRAFT_765653</name>
</gene>
<organism evidence="2 3">
    <name type="scientific">Macrolepiota fuliginosa MF-IS2</name>
    <dbReference type="NCBI Taxonomy" id="1400762"/>
    <lineage>
        <taxon>Eukaryota</taxon>
        <taxon>Fungi</taxon>
        <taxon>Dikarya</taxon>
        <taxon>Basidiomycota</taxon>
        <taxon>Agaricomycotina</taxon>
        <taxon>Agaricomycetes</taxon>
        <taxon>Agaricomycetidae</taxon>
        <taxon>Agaricales</taxon>
        <taxon>Agaricineae</taxon>
        <taxon>Agaricaceae</taxon>
        <taxon>Macrolepiota</taxon>
    </lineage>
</organism>
<dbReference type="AlphaFoldDB" id="A0A9P6BWL2"/>
<sequence>MTKKPKKPDTKLLPNTNDDQYIDIDEPSDGRSGGRLMKALKGSGVLRVEGARQPGPGHVTRAVF</sequence>
<dbReference type="EMBL" id="MU151721">
    <property type="protein sequence ID" value="KAF9442027.1"/>
    <property type="molecule type" value="Genomic_DNA"/>
</dbReference>